<keyword evidence="9 13" id="KW-1133">Transmembrane helix</keyword>
<name>A0A1Q9CDI2_SYMMI</name>
<dbReference type="PRINTS" id="PR00169">
    <property type="entry name" value="KCHANNEL"/>
</dbReference>
<dbReference type="InterPro" id="IPR002048">
    <property type="entry name" value="EF_hand_dom"/>
</dbReference>
<dbReference type="Gene3D" id="1.10.287.70">
    <property type="match status" value="1"/>
</dbReference>
<keyword evidence="12" id="KW-0407">Ion channel</keyword>
<feature type="transmembrane region" description="Helical" evidence="13">
    <location>
        <begin position="129"/>
        <end position="147"/>
    </location>
</feature>
<feature type="transmembrane region" description="Helical" evidence="13">
    <location>
        <begin position="90"/>
        <end position="109"/>
    </location>
</feature>
<dbReference type="PROSITE" id="PS00018">
    <property type="entry name" value="EF_HAND_1"/>
    <property type="match status" value="2"/>
</dbReference>
<keyword evidence="16" id="KW-1185">Reference proteome</keyword>
<dbReference type="AlphaFoldDB" id="A0A1Q9CDI2"/>
<evidence type="ECO:0000313" key="15">
    <source>
        <dbReference type="EMBL" id="OLP80989.1"/>
    </source>
</evidence>
<gene>
    <name evidence="15" type="primary">KCNA1</name>
    <name evidence="15" type="ORF">AK812_SmicGene38538</name>
</gene>
<dbReference type="GO" id="GO:0005249">
    <property type="term" value="F:voltage-gated potassium channel activity"/>
    <property type="evidence" value="ECO:0007669"/>
    <property type="project" value="InterPro"/>
</dbReference>
<dbReference type="OMA" id="TSSIQMF"/>
<feature type="transmembrane region" description="Helical" evidence="13">
    <location>
        <begin position="29"/>
        <end position="47"/>
    </location>
</feature>
<keyword evidence="7" id="KW-0851">Voltage-gated channel</keyword>
<dbReference type="PROSITE" id="PS50222">
    <property type="entry name" value="EF_HAND_2"/>
    <property type="match status" value="2"/>
</dbReference>
<dbReference type="GO" id="GO:0008076">
    <property type="term" value="C:voltage-gated potassium channel complex"/>
    <property type="evidence" value="ECO:0007669"/>
    <property type="project" value="InterPro"/>
</dbReference>
<feature type="domain" description="EF-hand" evidence="14">
    <location>
        <begin position="310"/>
        <end position="345"/>
    </location>
</feature>
<dbReference type="InterPro" id="IPR005821">
    <property type="entry name" value="Ion_trans_dom"/>
</dbReference>
<dbReference type="SUPFAM" id="SSF47473">
    <property type="entry name" value="EF-hand"/>
    <property type="match status" value="1"/>
</dbReference>
<sequence>MVRQRKRTKLQKQVWMFLEDPDLIRGGRIYENVLSCVILASAWLPVIPKQFLGVNDTTVFGLDLALFSVDCLFFLEVTLRFYGCPNRLRFFTSFYNALDILSVILPMAMKLRVQSLSLAAEDNLDMSGIELLLIVLVPVVRLLKLLRRFENSHLIQQAFSEALGALPSLLYCMMLLVFFFSSVIYVLESESGNIESMPRAIWFTMVTLSTVGYGDIVPKSSGGNMVVCVLIVVSAMYMAMPIGIVGKAFGSVWDDRHRLLLMQRLRTRFATVGYDPQDIPGLFCNYDENGDGELSMDEFRRMLQQLEVEAKDERAHDVFQAFDNDGSGAIDDSEFIKTLFPTAYKAIYAREQQPQEEKGED</sequence>
<dbReference type="Gene3D" id="1.20.120.350">
    <property type="entry name" value="Voltage-gated potassium channels. Chain C"/>
    <property type="match status" value="1"/>
</dbReference>
<evidence type="ECO:0000256" key="2">
    <source>
        <dbReference type="ARBA" id="ARBA00022448"/>
    </source>
</evidence>
<keyword evidence="8" id="KW-0630">Potassium</keyword>
<evidence type="ECO:0000256" key="11">
    <source>
        <dbReference type="ARBA" id="ARBA00023136"/>
    </source>
</evidence>
<evidence type="ECO:0000256" key="7">
    <source>
        <dbReference type="ARBA" id="ARBA00022882"/>
    </source>
</evidence>
<protein>
    <submittedName>
        <fullName evidence="15">Potassium voltage-gated channel subfamily A member 1</fullName>
    </submittedName>
</protein>
<keyword evidence="5" id="KW-0631">Potassium channel</keyword>
<evidence type="ECO:0000259" key="14">
    <source>
        <dbReference type="PROSITE" id="PS50222"/>
    </source>
</evidence>
<evidence type="ECO:0000313" key="16">
    <source>
        <dbReference type="Proteomes" id="UP000186817"/>
    </source>
</evidence>
<evidence type="ECO:0000256" key="1">
    <source>
        <dbReference type="ARBA" id="ARBA00004141"/>
    </source>
</evidence>
<feature type="domain" description="EF-hand" evidence="14">
    <location>
        <begin position="274"/>
        <end position="309"/>
    </location>
</feature>
<evidence type="ECO:0000256" key="13">
    <source>
        <dbReference type="SAM" id="Phobius"/>
    </source>
</evidence>
<feature type="transmembrane region" description="Helical" evidence="13">
    <location>
        <begin position="225"/>
        <end position="246"/>
    </location>
</feature>
<keyword evidence="4 13" id="KW-0812">Transmembrane</keyword>
<proteinExistence type="predicted"/>
<dbReference type="InterPro" id="IPR028325">
    <property type="entry name" value="VG_K_chnl"/>
</dbReference>
<evidence type="ECO:0000256" key="12">
    <source>
        <dbReference type="ARBA" id="ARBA00023303"/>
    </source>
</evidence>
<evidence type="ECO:0000256" key="9">
    <source>
        <dbReference type="ARBA" id="ARBA00022989"/>
    </source>
</evidence>
<feature type="transmembrane region" description="Helical" evidence="13">
    <location>
        <begin position="199"/>
        <end position="218"/>
    </location>
</feature>
<keyword evidence="11 13" id="KW-0472">Membrane</keyword>
<evidence type="ECO:0000256" key="10">
    <source>
        <dbReference type="ARBA" id="ARBA00023065"/>
    </source>
</evidence>
<reference evidence="15 16" key="1">
    <citation type="submission" date="2016-02" db="EMBL/GenBank/DDBJ databases">
        <title>Genome analysis of coral dinoflagellate symbionts highlights evolutionary adaptations to a symbiotic lifestyle.</title>
        <authorList>
            <person name="Aranda M."/>
            <person name="Li Y."/>
            <person name="Liew Y.J."/>
            <person name="Baumgarten S."/>
            <person name="Simakov O."/>
            <person name="Wilson M."/>
            <person name="Piel J."/>
            <person name="Ashoor H."/>
            <person name="Bougouffa S."/>
            <person name="Bajic V.B."/>
            <person name="Ryu T."/>
            <person name="Ravasi T."/>
            <person name="Bayer T."/>
            <person name="Micklem G."/>
            <person name="Kim H."/>
            <person name="Bhak J."/>
            <person name="Lajeunesse T.C."/>
            <person name="Voolstra C.R."/>
        </authorList>
    </citation>
    <scope>NUCLEOTIDE SEQUENCE [LARGE SCALE GENOMIC DNA]</scope>
    <source>
        <strain evidence="15 16">CCMP2467</strain>
    </source>
</reference>
<keyword evidence="6" id="KW-0106">Calcium</keyword>
<dbReference type="Gene3D" id="1.10.238.10">
    <property type="entry name" value="EF-hand"/>
    <property type="match status" value="1"/>
</dbReference>
<dbReference type="Pfam" id="PF00520">
    <property type="entry name" value="Ion_trans"/>
    <property type="match status" value="1"/>
</dbReference>
<organism evidence="15 16">
    <name type="scientific">Symbiodinium microadriaticum</name>
    <name type="common">Dinoflagellate</name>
    <name type="synonym">Zooxanthella microadriatica</name>
    <dbReference type="NCBI Taxonomy" id="2951"/>
    <lineage>
        <taxon>Eukaryota</taxon>
        <taxon>Sar</taxon>
        <taxon>Alveolata</taxon>
        <taxon>Dinophyceae</taxon>
        <taxon>Suessiales</taxon>
        <taxon>Symbiodiniaceae</taxon>
        <taxon>Symbiodinium</taxon>
    </lineage>
</organism>
<evidence type="ECO:0000256" key="8">
    <source>
        <dbReference type="ARBA" id="ARBA00022958"/>
    </source>
</evidence>
<keyword evidence="10" id="KW-0406">Ion transport</keyword>
<keyword evidence="2" id="KW-0813">Transport</keyword>
<dbReference type="OrthoDB" id="433309at2759"/>
<dbReference type="CDD" id="cd00051">
    <property type="entry name" value="EFh"/>
    <property type="match status" value="1"/>
</dbReference>
<evidence type="ECO:0000256" key="3">
    <source>
        <dbReference type="ARBA" id="ARBA00022538"/>
    </source>
</evidence>
<dbReference type="Pfam" id="PF13499">
    <property type="entry name" value="EF-hand_7"/>
    <property type="match status" value="1"/>
</dbReference>
<evidence type="ECO:0000256" key="4">
    <source>
        <dbReference type="ARBA" id="ARBA00022692"/>
    </source>
</evidence>
<dbReference type="InterPro" id="IPR018247">
    <property type="entry name" value="EF_Hand_1_Ca_BS"/>
</dbReference>
<comment type="caution">
    <text evidence="15">The sequence shown here is derived from an EMBL/GenBank/DDBJ whole genome shotgun (WGS) entry which is preliminary data.</text>
</comment>
<dbReference type="Proteomes" id="UP000186817">
    <property type="component" value="Unassembled WGS sequence"/>
</dbReference>
<dbReference type="PANTHER" id="PTHR11537:SF254">
    <property type="entry name" value="POTASSIUM VOLTAGE-GATED CHANNEL PROTEIN SHAB"/>
    <property type="match status" value="1"/>
</dbReference>
<dbReference type="SUPFAM" id="SSF81324">
    <property type="entry name" value="Voltage-gated potassium channels"/>
    <property type="match status" value="1"/>
</dbReference>
<dbReference type="InterPro" id="IPR027359">
    <property type="entry name" value="Volt_channel_dom_sf"/>
</dbReference>
<feature type="transmembrane region" description="Helical" evidence="13">
    <location>
        <begin position="168"/>
        <end position="187"/>
    </location>
</feature>
<evidence type="ECO:0000256" key="5">
    <source>
        <dbReference type="ARBA" id="ARBA00022826"/>
    </source>
</evidence>
<comment type="subcellular location">
    <subcellularLocation>
        <location evidence="1">Membrane</location>
        <topology evidence="1">Multi-pass membrane protein</topology>
    </subcellularLocation>
</comment>
<accession>A0A1Q9CDI2</accession>
<dbReference type="SMART" id="SM00054">
    <property type="entry name" value="EFh"/>
    <property type="match status" value="2"/>
</dbReference>
<feature type="transmembrane region" description="Helical" evidence="13">
    <location>
        <begin position="59"/>
        <end position="78"/>
    </location>
</feature>
<dbReference type="GO" id="GO:0001508">
    <property type="term" value="P:action potential"/>
    <property type="evidence" value="ECO:0007669"/>
    <property type="project" value="TreeGrafter"/>
</dbReference>
<keyword evidence="3" id="KW-0633">Potassium transport</keyword>
<dbReference type="PANTHER" id="PTHR11537">
    <property type="entry name" value="VOLTAGE-GATED POTASSIUM CHANNEL"/>
    <property type="match status" value="1"/>
</dbReference>
<evidence type="ECO:0000256" key="6">
    <source>
        <dbReference type="ARBA" id="ARBA00022837"/>
    </source>
</evidence>
<dbReference type="InterPro" id="IPR011992">
    <property type="entry name" value="EF-hand-dom_pair"/>
</dbReference>
<dbReference type="EMBL" id="LSRX01001325">
    <property type="protein sequence ID" value="OLP80989.1"/>
    <property type="molecule type" value="Genomic_DNA"/>
</dbReference>
<dbReference type="GO" id="GO:0005509">
    <property type="term" value="F:calcium ion binding"/>
    <property type="evidence" value="ECO:0007669"/>
    <property type="project" value="InterPro"/>
</dbReference>